<dbReference type="Proteomes" id="UP001595617">
    <property type="component" value="Unassembled WGS sequence"/>
</dbReference>
<dbReference type="Pfam" id="PF14559">
    <property type="entry name" value="TPR_19"/>
    <property type="match status" value="1"/>
</dbReference>
<evidence type="ECO:0000256" key="3">
    <source>
        <dbReference type="PROSITE-ProRule" id="PRU00339"/>
    </source>
</evidence>
<dbReference type="RefSeq" id="WP_380696654.1">
    <property type="nucleotide sequence ID" value="NZ_JBHRYR010000003.1"/>
</dbReference>
<accession>A0ABV7ZY63</accession>
<name>A0ABV7ZY63_9GAMM</name>
<evidence type="ECO:0000256" key="1">
    <source>
        <dbReference type="ARBA" id="ARBA00022737"/>
    </source>
</evidence>
<dbReference type="InterPro" id="IPR011990">
    <property type="entry name" value="TPR-like_helical_dom_sf"/>
</dbReference>
<dbReference type="SUPFAM" id="SSF48452">
    <property type="entry name" value="TPR-like"/>
    <property type="match status" value="2"/>
</dbReference>
<sequence>MTGEVFFRVVLAELAARNNEPEVALELYDAALSDYPNNLDLIARVAPLAIQLGQIEAATYYYDRWTELEPTNLEAWHGAWQLNLGLQRIDPAVEALESLLAQQADFALFVPFDLIQGWPPAQQQALRQALLAADLPAAQSSDLTLINGYLAETQGDQRAAALLWRALDGQLRAPQAYQAYGETLLDLSLWQGAEVVLTSAIQQFPDVDRFYLLRAQSFLAQQQQAEAFAVLLQGLEQLPDNSRLLRFSGELAYAQNDPRAEAFFTQLLDTDQHSIARFYLGRLAEDRGDMTAAYEAYLQVTDPEWAPRAIQRQLQILAEHSIPGVNIDELFAQHQLYFADIRYQIAELHGRFWFDREDYERAFAAFSLGLEDQPQDTTLLYLRALSAEPLDRLDVLEADLNAILAQEPDNAAALNALGYTLVDRTDRFAEARPLIERAYELNPDSAAITDSLGWLYFKEGQFDEAETYLRLALDLQGWDEDDDEIVAHYVEAIWRGGDRARALSIAADWLERHQNTQRLEAIVDLIHETP</sequence>
<dbReference type="EMBL" id="JBHRYR010000003">
    <property type="protein sequence ID" value="MFC3853469.1"/>
    <property type="molecule type" value="Genomic_DNA"/>
</dbReference>
<evidence type="ECO:0000256" key="2">
    <source>
        <dbReference type="ARBA" id="ARBA00022803"/>
    </source>
</evidence>
<feature type="repeat" description="TPR" evidence="3">
    <location>
        <begin position="446"/>
        <end position="479"/>
    </location>
</feature>
<dbReference type="InterPro" id="IPR019734">
    <property type="entry name" value="TPR_rpt"/>
</dbReference>
<reference evidence="5" key="1">
    <citation type="journal article" date="2019" name="Int. J. Syst. Evol. Microbiol.">
        <title>The Global Catalogue of Microorganisms (GCM) 10K type strain sequencing project: providing services to taxonomists for standard genome sequencing and annotation.</title>
        <authorList>
            <consortium name="The Broad Institute Genomics Platform"/>
            <consortium name="The Broad Institute Genome Sequencing Center for Infectious Disease"/>
            <person name="Wu L."/>
            <person name="Ma J."/>
        </authorList>
    </citation>
    <scope>NUCLEOTIDE SEQUENCE [LARGE SCALE GENOMIC DNA]</scope>
    <source>
        <strain evidence="5">IBRC 10765</strain>
    </source>
</reference>
<dbReference type="PANTHER" id="PTHR44858:SF1">
    <property type="entry name" value="UDP-N-ACETYLGLUCOSAMINE--PEPTIDE N-ACETYLGLUCOSAMINYLTRANSFERASE SPINDLY-RELATED"/>
    <property type="match status" value="1"/>
</dbReference>
<keyword evidence="2 3" id="KW-0802">TPR repeat</keyword>
<keyword evidence="1" id="KW-0677">Repeat</keyword>
<dbReference type="PROSITE" id="PS50005">
    <property type="entry name" value="TPR"/>
    <property type="match status" value="1"/>
</dbReference>
<dbReference type="Pfam" id="PF13432">
    <property type="entry name" value="TPR_16"/>
    <property type="match status" value="2"/>
</dbReference>
<protein>
    <submittedName>
        <fullName evidence="4">Tetratricopeptide repeat protein</fullName>
    </submittedName>
</protein>
<dbReference type="InterPro" id="IPR050498">
    <property type="entry name" value="Ycf3"/>
</dbReference>
<evidence type="ECO:0000313" key="4">
    <source>
        <dbReference type="EMBL" id="MFC3853469.1"/>
    </source>
</evidence>
<dbReference type="PANTHER" id="PTHR44858">
    <property type="entry name" value="TETRATRICOPEPTIDE REPEAT PROTEIN 6"/>
    <property type="match status" value="1"/>
</dbReference>
<dbReference type="SMART" id="SM00028">
    <property type="entry name" value="TPR"/>
    <property type="match status" value="5"/>
</dbReference>
<proteinExistence type="predicted"/>
<comment type="caution">
    <text evidence="4">The sequence shown here is derived from an EMBL/GenBank/DDBJ whole genome shotgun (WGS) entry which is preliminary data.</text>
</comment>
<keyword evidence="5" id="KW-1185">Reference proteome</keyword>
<gene>
    <name evidence="4" type="ORF">ACFOOG_11550</name>
</gene>
<dbReference type="Gene3D" id="1.25.40.10">
    <property type="entry name" value="Tetratricopeptide repeat domain"/>
    <property type="match status" value="3"/>
</dbReference>
<evidence type="ECO:0000313" key="5">
    <source>
        <dbReference type="Proteomes" id="UP001595617"/>
    </source>
</evidence>
<organism evidence="4 5">
    <name type="scientific">Saccharospirillum mangrovi</name>
    <dbReference type="NCBI Taxonomy" id="2161747"/>
    <lineage>
        <taxon>Bacteria</taxon>
        <taxon>Pseudomonadati</taxon>
        <taxon>Pseudomonadota</taxon>
        <taxon>Gammaproteobacteria</taxon>
        <taxon>Oceanospirillales</taxon>
        <taxon>Saccharospirillaceae</taxon>
        <taxon>Saccharospirillum</taxon>
    </lineage>
</organism>